<dbReference type="InterPro" id="IPR036291">
    <property type="entry name" value="NAD(P)-bd_dom_sf"/>
</dbReference>
<name>A0A9W6CQB1_9MICO</name>
<keyword evidence="4" id="KW-1185">Reference proteome</keyword>
<dbReference type="SMART" id="SM00829">
    <property type="entry name" value="PKS_ER"/>
    <property type="match status" value="1"/>
</dbReference>
<gene>
    <name evidence="3" type="ORF">ARHIZOSPH14_08050</name>
</gene>
<protein>
    <submittedName>
        <fullName evidence="3">Oxidoreductase</fullName>
    </submittedName>
</protein>
<evidence type="ECO:0000259" key="2">
    <source>
        <dbReference type="SMART" id="SM00829"/>
    </source>
</evidence>
<dbReference type="Proteomes" id="UP001144396">
    <property type="component" value="Unassembled WGS sequence"/>
</dbReference>
<keyword evidence="1" id="KW-0521">NADP</keyword>
<feature type="domain" description="Enoyl reductase (ER)" evidence="2">
    <location>
        <begin position="10"/>
        <end position="295"/>
    </location>
</feature>
<reference evidence="3" key="1">
    <citation type="submission" date="2022-12" db="EMBL/GenBank/DDBJ databases">
        <title>Reference genome sequencing for broad-spectrum identification of bacterial and archaeal isolates by mass spectrometry.</title>
        <authorList>
            <person name="Sekiguchi Y."/>
            <person name="Tourlousse D.M."/>
        </authorList>
    </citation>
    <scope>NUCLEOTIDE SEQUENCE</scope>
    <source>
        <strain evidence="3">14</strain>
    </source>
</reference>
<dbReference type="InterPro" id="IPR020843">
    <property type="entry name" value="ER"/>
</dbReference>
<accession>A0A9W6CQB1</accession>
<dbReference type="InterPro" id="IPR011032">
    <property type="entry name" value="GroES-like_sf"/>
</dbReference>
<dbReference type="EMBL" id="BSDP01000001">
    <property type="protein sequence ID" value="GLI26563.1"/>
    <property type="molecule type" value="Genomic_DNA"/>
</dbReference>
<dbReference type="InterPro" id="IPR051603">
    <property type="entry name" value="Zinc-ADH_QOR/CCCR"/>
</dbReference>
<proteinExistence type="predicted"/>
<dbReference type="SUPFAM" id="SSF50129">
    <property type="entry name" value="GroES-like"/>
    <property type="match status" value="1"/>
</dbReference>
<dbReference type="Gene3D" id="3.40.50.720">
    <property type="entry name" value="NAD(P)-binding Rossmann-like Domain"/>
    <property type="match status" value="1"/>
</dbReference>
<dbReference type="PANTHER" id="PTHR44154">
    <property type="entry name" value="QUINONE OXIDOREDUCTASE"/>
    <property type="match status" value="1"/>
</dbReference>
<dbReference type="AlphaFoldDB" id="A0A9W6CQB1"/>
<comment type="caution">
    <text evidence="3">The sequence shown here is derived from an EMBL/GenBank/DDBJ whole genome shotgun (WGS) entry which is preliminary data.</text>
</comment>
<sequence>MIAARYRRYGGPEVIELAAVAEPEPGPGEFLVELRTAGLNPADVKVRRGGTPIAPLPSGIGREFAGVVVGAGEGAEGFAIGDEVIGTGEWVIGERVAAGGHLLAAKPAGLAFSSAAVIPVALQTGAVATAWLDPGPEDTVLVSAAAGGVGYTACQLAVRRGARVIGTAGERNHDLLREIGVEPIAYGPGLADRLRGAAPDGITGVLDQRGPETIEAALELGVPRTRINTVSGYAERYGVAHVGRKGMDRALVERLAAELASGELRVRIDAEFPLHDIVEAYRRLETGHPAGKVVLTVP</sequence>
<dbReference type="Pfam" id="PF08240">
    <property type="entry name" value="ADH_N"/>
    <property type="match status" value="1"/>
</dbReference>
<dbReference type="Gene3D" id="3.90.180.10">
    <property type="entry name" value="Medium-chain alcohol dehydrogenases, catalytic domain"/>
    <property type="match status" value="1"/>
</dbReference>
<dbReference type="GO" id="GO:0016491">
    <property type="term" value="F:oxidoreductase activity"/>
    <property type="evidence" value="ECO:0007669"/>
    <property type="project" value="InterPro"/>
</dbReference>
<dbReference type="CDD" id="cd05289">
    <property type="entry name" value="MDR_like_2"/>
    <property type="match status" value="1"/>
</dbReference>
<evidence type="ECO:0000313" key="4">
    <source>
        <dbReference type="Proteomes" id="UP001144396"/>
    </source>
</evidence>
<dbReference type="SUPFAM" id="SSF51735">
    <property type="entry name" value="NAD(P)-binding Rossmann-fold domains"/>
    <property type="match status" value="1"/>
</dbReference>
<evidence type="ECO:0000256" key="1">
    <source>
        <dbReference type="ARBA" id="ARBA00022857"/>
    </source>
</evidence>
<organism evidence="3 4">
    <name type="scientific">Agromyces rhizosphaerae</name>
    <dbReference type="NCBI Taxonomy" id="88374"/>
    <lineage>
        <taxon>Bacteria</taxon>
        <taxon>Bacillati</taxon>
        <taxon>Actinomycetota</taxon>
        <taxon>Actinomycetes</taxon>
        <taxon>Micrococcales</taxon>
        <taxon>Microbacteriaceae</taxon>
        <taxon>Agromyces</taxon>
    </lineage>
</organism>
<dbReference type="RefSeq" id="WP_281882574.1">
    <property type="nucleotide sequence ID" value="NZ_BSDP01000001.1"/>
</dbReference>
<dbReference type="PANTHER" id="PTHR44154:SF1">
    <property type="entry name" value="QUINONE OXIDOREDUCTASE"/>
    <property type="match status" value="1"/>
</dbReference>
<evidence type="ECO:0000313" key="3">
    <source>
        <dbReference type="EMBL" id="GLI26563.1"/>
    </source>
</evidence>
<dbReference type="InterPro" id="IPR013154">
    <property type="entry name" value="ADH-like_N"/>
</dbReference>
<dbReference type="Pfam" id="PF13602">
    <property type="entry name" value="ADH_zinc_N_2"/>
    <property type="match status" value="1"/>
</dbReference>